<dbReference type="InterPro" id="IPR018062">
    <property type="entry name" value="HTH_AraC-typ_CS"/>
</dbReference>
<evidence type="ECO:0000313" key="5">
    <source>
        <dbReference type="EMBL" id="NWK56481.1"/>
    </source>
</evidence>
<dbReference type="SMART" id="SM00342">
    <property type="entry name" value="HTH_ARAC"/>
    <property type="match status" value="1"/>
</dbReference>
<evidence type="ECO:0000313" key="6">
    <source>
        <dbReference type="Proteomes" id="UP000557872"/>
    </source>
</evidence>
<sequence length="333" mass="38220">MKKHQKSAKNEAEMNLDVGRFFQQSAYDDFDAFAESAIAWNLDFMQLDRGGFTGALQQCGHSEVLLGRAVFNRKLEQQGESPPGMKTFVIPVNRQLHMNWRRQDVGGNDLLVFPDGRDLKSVSNESFDIMTYSLNSDRWQELVEFHGAERLMRRLHDHEVISLRPDCCLRLRQMAFGVLQHVGECSDAFDQGGYDNVLEEGIAGELIRAILTSEGHDAPKPEPRVRTRALKKAREVIEEYAHMPISIRQLSQMAAVSERTLQYAFQDKFGVTPKSYLQSYRMNQVRKALRMADPDAARVVDVANVWGFWHMGQFAKDYRLTFSELPRETLKSR</sequence>
<protein>
    <submittedName>
        <fullName evidence="5">Helix-turn-helix domain-containing protein</fullName>
    </submittedName>
</protein>
<proteinExistence type="predicted"/>
<dbReference type="Pfam" id="PF12833">
    <property type="entry name" value="HTH_18"/>
    <property type="match status" value="1"/>
</dbReference>
<evidence type="ECO:0000259" key="4">
    <source>
        <dbReference type="PROSITE" id="PS01124"/>
    </source>
</evidence>
<dbReference type="PROSITE" id="PS00041">
    <property type="entry name" value="HTH_ARAC_FAMILY_1"/>
    <property type="match status" value="1"/>
</dbReference>
<keyword evidence="2" id="KW-0238">DNA-binding</keyword>
<dbReference type="GO" id="GO:0003700">
    <property type="term" value="F:DNA-binding transcription factor activity"/>
    <property type="evidence" value="ECO:0007669"/>
    <property type="project" value="InterPro"/>
</dbReference>
<dbReference type="InterPro" id="IPR018060">
    <property type="entry name" value="HTH_AraC"/>
</dbReference>
<dbReference type="AlphaFoldDB" id="A0A851GKW6"/>
<reference evidence="5 6" key="1">
    <citation type="submission" date="2020-07" db="EMBL/GenBank/DDBJ databases">
        <title>Roseicoccus Jingziensis gen. nov., sp. nov., isolated from coastal seawater.</title>
        <authorList>
            <person name="Feng X."/>
        </authorList>
    </citation>
    <scope>NUCLEOTIDE SEQUENCE [LARGE SCALE GENOMIC DNA]</scope>
    <source>
        <strain evidence="5 6">N1E253</strain>
    </source>
</reference>
<keyword evidence="1" id="KW-0805">Transcription regulation</keyword>
<dbReference type="InterPro" id="IPR050204">
    <property type="entry name" value="AraC_XylS_family_regulators"/>
</dbReference>
<gene>
    <name evidence="5" type="ORF">HW115_12735</name>
</gene>
<feature type="domain" description="HTH araC/xylS-type" evidence="4">
    <location>
        <begin position="231"/>
        <end position="332"/>
    </location>
</feature>
<keyword evidence="3" id="KW-0804">Transcription</keyword>
<dbReference type="PANTHER" id="PTHR46796">
    <property type="entry name" value="HTH-TYPE TRANSCRIPTIONAL ACTIVATOR RHAS-RELATED"/>
    <property type="match status" value="1"/>
</dbReference>
<dbReference type="EMBL" id="JACBAZ010000004">
    <property type="protein sequence ID" value="NWK56481.1"/>
    <property type="molecule type" value="Genomic_DNA"/>
</dbReference>
<dbReference type="SUPFAM" id="SSF46689">
    <property type="entry name" value="Homeodomain-like"/>
    <property type="match status" value="1"/>
</dbReference>
<organism evidence="5 6">
    <name type="scientific">Oceaniferula marina</name>
    <dbReference type="NCBI Taxonomy" id="2748318"/>
    <lineage>
        <taxon>Bacteria</taxon>
        <taxon>Pseudomonadati</taxon>
        <taxon>Verrucomicrobiota</taxon>
        <taxon>Verrucomicrobiia</taxon>
        <taxon>Verrucomicrobiales</taxon>
        <taxon>Verrucomicrobiaceae</taxon>
        <taxon>Oceaniferula</taxon>
    </lineage>
</organism>
<dbReference type="Proteomes" id="UP000557872">
    <property type="component" value="Unassembled WGS sequence"/>
</dbReference>
<evidence type="ECO:0000256" key="3">
    <source>
        <dbReference type="ARBA" id="ARBA00023163"/>
    </source>
</evidence>
<keyword evidence="6" id="KW-1185">Reference proteome</keyword>
<dbReference type="PANTHER" id="PTHR46796:SF12">
    <property type="entry name" value="HTH-TYPE DNA-BINDING TRANSCRIPTIONAL ACTIVATOR EUTR"/>
    <property type="match status" value="1"/>
</dbReference>
<dbReference type="GO" id="GO:0043565">
    <property type="term" value="F:sequence-specific DNA binding"/>
    <property type="evidence" value="ECO:0007669"/>
    <property type="project" value="InterPro"/>
</dbReference>
<comment type="caution">
    <text evidence="5">The sequence shown here is derived from an EMBL/GenBank/DDBJ whole genome shotgun (WGS) entry which is preliminary data.</text>
</comment>
<dbReference type="InterPro" id="IPR009057">
    <property type="entry name" value="Homeodomain-like_sf"/>
</dbReference>
<name>A0A851GKW6_9BACT</name>
<evidence type="ECO:0000256" key="2">
    <source>
        <dbReference type="ARBA" id="ARBA00023125"/>
    </source>
</evidence>
<dbReference type="Gene3D" id="1.10.10.60">
    <property type="entry name" value="Homeodomain-like"/>
    <property type="match status" value="1"/>
</dbReference>
<dbReference type="PROSITE" id="PS01124">
    <property type="entry name" value="HTH_ARAC_FAMILY_2"/>
    <property type="match status" value="1"/>
</dbReference>
<dbReference type="RefSeq" id="WP_178933254.1">
    <property type="nucleotide sequence ID" value="NZ_JACBAZ010000004.1"/>
</dbReference>
<accession>A0A851GKW6</accession>
<evidence type="ECO:0000256" key="1">
    <source>
        <dbReference type="ARBA" id="ARBA00023015"/>
    </source>
</evidence>